<name>A0A8H4NSS9_9HYPO</name>
<feature type="compositionally biased region" description="Basic and acidic residues" evidence="12">
    <location>
        <begin position="65"/>
        <end position="80"/>
    </location>
</feature>
<evidence type="ECO:0000256" key="9">
    <source>
        <dbReference type="ARBA" id="ARBA00022989"/>
    </source>
</evidence>
<keyword evidence="6 13" id="KW-0812">Transmembrane</keyword>
<evidence type="ECO:0000256" key="8">
    <source>
        <dbReference type="ARBA" id="ARBA00022968"/>
    </source>
</evidence>
<feature type="compositionally biased region" description="Polar residues" evidence="12">
    <location>
        <begin position="51"/>
        <end position="61"/>
    </location>
</feature>
<dbReference type="Gene3D" id="3.40.50.1820">
    <property type="entry name" value="alpha/beta hydrolase"/>
    <property type="match status" value="1"/>
</dbReference>
<evidence type="ECO:0000313" key="15">
    <source>
        <dbReference type="EMBL" id="KAF4449879.1"/>
    </source>
</evidence>
<feature type="compositionally biased region" description="Basic and acidic residues" evidence="12">
    <location>
        <begin position="1"/>
        <end position="11"/>
    </location>
</feature>
<evidence type="ECO:0000256" key="6">
    <source>
        <dbReference type="ARBA" id="ARBA00022692"/>
    </source>
</evidence>
<keyword evidence="7" id="KW-0274">FAD</keyword>
<dbReference type="InterPro" id="IPR052542">
    <property type="entry name" value="Cholesterol_Oxidase"/>
</dbReference>
<dbReference type="Gene3D" id="3.50.50.60">
    <property type="entry name" value="FAD/NAD(P)-binding domain"/>
    <property type="match status" value="2"/>
</dbReference>
<evidence type="ECO:0000256" key="13">
    <source>
        <dbReference type="SAM" id="Phobius"/>
    </source>
</evidence>
<comment type="subcellular location">
    <subcellularLocation>
        <location evidence="2">Membrane</location>
        <topology evidence="2">Single-pass type II membrane protein</topology>
    </subcellularLocation>
</comment>
<feature type="domain" description="Fringe-like glycosyltransferase" evidence="14">
    <location>
        <begin position="1335"/>
        <end position="1409"/>
    </location>
</feature>
<dbReference type="PANTHER" id="PTHR47470:SF1">
    <property type="entry name" value="FAD-DEPENDENT OXIDOREDUCTASE 2 FAD BINDING DOMAIN-CONTAINING PROTEIN"/>
    <property type="match status" value="1"/>
</dbReference>
<accession>A0A8H4NSS9</accession>
<dbReference type="GO" id="GO:0016757">
    <property type="term" value="F:glycosyltransferase activity"/>
    <property type="evidence" value="ECO:0007669"/>
    <property type="project" value="UniProtKB-KW"/>
</dbReference>
<dbReference type="EMBL" id="JAADJG010000266">
    <property type="protein sequence ID" value="KAF4449879.1"/>
    <property type="molecule type" value="Genomic_DNA"/>
</dbReference>
<comment type="cofactor">
    <cofactor evidence="1">
        <name>FAD</name>
        <dbReference type="ChEBI" id="CHEBI:57692"/>
    </cofactor>
</comment>
<evidence type="ECO:0000256" key="11">
    <source>
        <dbReference type="ARBA" id="ARBA00023136"/>
    </source>
</evidence>
<dbReference type="InterPro" id="IPR003378">
    <property type="entry name" value="Fringe-like_glycosylTrfase"/>
</dbReference>
<dbReference type="InterPro" id="IPR036188">
    <property type="entry name" value="FAD/NAD-bd_sf"/>
</dbReference>
<dbReference type="OrthoDB" id="9974421at2759"/>
<reference evidence="15" key="1">
    <citation type="submission" date="2020-01" db="EMBL/GenBank/DDBJ databases">
        <title>Identification and distribution of gene clusters putatively required for synthesis of sphingolipid metabolism inhibitors in phylogenetically diverse species of the filamentous fungus Fusarium.</title>
        <authorList>
            <person name="Kim H.-S."/>
            <person name="Busman M."/>
            <person name="Brown D.W."/>
            <person name="Divon H."/>
            <person name="Uhlig S."/>
            <person name="Proctor R.H."/>
        </authorList>
    </citation>
    <scope>NUCLEOTIDE SEQUENCE</scope>
    <source>
        <strain evidence="15">NRRL 53441</strain>
    </source>
</reference>
<keyword evidence="9 13" id="KW-1133">Transmembrane helix</keyword>
<dbReference type="Proteomes" id="UP000605986">
    <property type="component" value="Unassembled WGS sequence"/>
</dbReference>
<evidence type="ECO:0000256" key="7">
    <source>
        <dbReference type="ARBA" id="ARBA00022827"/>
    </source>
</evidence>
<evidence type="ECO:0000256" key="3">
    <source>
        <dbReference type="ARBA" id="ARBA00022630"/>
    </source>
</evidence>
<keyword evidence="11 13" id="KW-0472">Membrane</keyword>
<comment type="caution">
    <text evidence="15">The sequence shown here is derived from an EMBL/GenBank/DDBJ whole genome shotgun (WGS) entry which is preliminary data.</text>
</comment>
<evidence type="ECO:0000256" key="12">
    <source>
        <dbReference type="SAM" id="MobiDB-lite"/>
    </source>
</evidence>
<dbReference type="InterPro" id="IPR029058">
    <property type="entry name" value="AB_hydrolase_fold"/>
</dbReference>
<keyword evidence="5" id="KW-0808">Transferase</keyword>
<evidence type="ECO:0000256" key="10">
    <source>
        <dbReference type="ARBA" id="ARBA00023002"/>
    </source>
</evidence>
<dbReference type="GO" id="GO:0016020">
    <property type="term" value="C:membrane"/>
    <property type="evidence" value="ECO:0007669"/>
    <property type="project" value="UniProtKB-SubCell"/>
</dbReference>
<feature type="transmembrane region" description="Helical" evidence="13">
    <location>
        <begin position="1165"/>
        <end position="1184"/>
    </location>
</feature>
<keyword evidence="3" id="KW-0285">Flavoprotein</keyword>
<keyword evidence="10" id="KW-0560">Oxidoreductase</keyword>
<feature type="region of interest" description="Disordered" evidence="12">
    <location>
        <begin position="1"/>
        <end position="88"/>
    </location>
</feature>
<keyword evidence="16" id="KW-1185">Reference proteome</keyword>
<protein>
    <submittedName>
        <fullName evidence="15">Glucose-methanol-choline oxidoreductase</fullName>
    </submittedName>
</protein>
<evidence type="ECO:0000256" key="1">
    <source>
        <dbReference type="ARBA" id="ARBA00001974"/>
    </source>
</evidence>
<proteinExistence type="predicted"/>
<dbReference type="SUPFAM" id="SSF53474">
    <property type="entry name" value="alpha/beta-Hydrolases"/>
    <property type="match status" value="1"/>
</dbReference>
<gene>
    <name evidence="15" type="ORF">F53441_6914</name>
</gene>
<sequence>MNTNEKTRPLSHELNGNGSSDTNSADACIQSNRTNGHQPTNGSITFKGANINDTGTCNEYTDQGIKTDRPAGDDSQDGQHNRNPRRFPRISLPVDMMRDSYDVVVIGTGYGGGVAASRMARGKQRVCVLERGKEKWPGEFPETLGEVLPELKVSGEFAPGDRRSVPGHLVDGGNPTGLYHLVVGEGQNVYMANGLGGTSLVNANVFLEATPTVLEMDIWPEELKGRDKWEKYYERASSVLEPTVYPDTSPDLLKAKLLQKQAKMMQCEGKFYKVPQTTRFQDGPNSTGVFMRASKLTGMDATGINDGSKSTTLVNYLSDAWNWGAEMFCECEVRYNTDYEANCIADPDPPKDRLVGPCITSVLDMRDMKNPLEGFVVQDCAIPLALGPLMLPLLSFLSNQTRPPWVGFERASKTAAWLASKLFGEYFRDGSISKTSAYLVMSHDSSQGKLTLKKNKPVLVYSGVGRSASVSRVHEFLDRMTQLVGGKFVPNPAWTLLGAQEITVHPIGGARVSSDGTTYKGAVNCDGELFTGEDKKGRKTHSGLVVCDGAAIPAAVGVNPFATITAFAERSVEKAADRFAIAIDYETKNGDLDLFGKPAHSHPRKHDMHALATTIAESEVKGNTGLNFSEVMSGYIYAGNDIKDFDVAAKMAKSQCKGARFFLTVKSWDIDQLIHNARHPANLTGTFVCEVLGGTFMVHRGTFQLFSQDPRQPDTANLVYDFDMVSPGRKKLHFNGYKVVNTASFLNPLSIWKQTTTLYVTITDPSSGEVVGRGTLQMQPSEFVQELKTFQPTGPTFYSRLSSTASFVGFFTRQVSIPFLSTLGQLQWPSQGVTSSFKATPPTQITSLTAIDGEKSILHRWDPIVKGSGTTRSILFIPGASVDHTIFALPTIDKNVITYFGEARYRTYVLTHRVAKTPVAQKGYTPFDARQDIRAALERIRKENAVRGEGDKVYVVAHCIGALALSCGLLDGTVPGEHISGITVSAVFMNPKFGFVNNIAARFPLQLYENLIGDWWDCSSTPDDSYLQQVFNQALRFYPVGESRETCRSVVCHRSTLVFGRMWNHKNLNEATHRHLDRTFGGISMRSLRWITSVGKLGKVTTNDGIDLVTSENMARLAGIPILFFSGAENMVFTPENTDTSFTTLCNVHGRDFRRLMLNKRFSRMAIAGLCSVVFLILVFWGAIHGSYGVSQYYSFSTTSAFFPVSVDPTGKTKEDLCATFPKHLLQTIQPVLKMGHADTKERLDAQFDSVSACFGKDELLVYSDLDETIHGHQAIDVLADLPAIYYSDNPDFQNYIWQKEMRANGTLDVDKEATARIQGWRMDKFKFLPMIERAWKMKPNKDFYFFFETDTYVFWDNAFRFLQTFDPDAPLYMGSPSPGRHDVKQDIKTWFANGGPGFVLSRGAMKALLVRKTTPYGQYVEPPAAEKWLSMLRDDCCGDSVTGWALWNVSVPLRGYWPLFNPHPLHSIPFSDKYWCQPVMTLHKSRPQEMVDVWRWEFAQRQLGRPLLYSDVWKFHHPGDRQVADNWDNGKWDFSVAPPEAKIDSFEACGKYCLDTSDCLQYNWRGRDEKKCVLSKSFRVGEPRQAEKIIEPELKDDKGNVIPPPPDRKDRWVDFKSGWLTERIEQWRGSRNCSEVQWVGPSIKRIF</sequence>
<dbReference type="Pfam" id="PF02434">
    <property type="entry name" value="Fringe"/>
    <property type="match status" value="1"/>
</dbReference>
<keyword evidence="8" id="KW-0735">Signal-anchor</keyword>
<dbReference type="GO" id="GO:0016491">
    <property type="term" value="F:oxidoreductase activity"/>
    <property type="evidence" value="ECO:0007669"/>
    <property type="project" value="UniProtKB-KW"/>
</dbReference>
<evidence type="ECO:0000256" key="5">
    <source>
        <dbReference type="ARBA" id="ARBA00022679"/>
    </source>
</evidence>
<organism evidence="15 16">
    <name type="scientific">Fusarium austroafricanum</name>
    <dbReference type="NCBI Taxonomy" id="2364996"/>
    <lineage>
        <taxon>Eukaryota</taxon>
        <taxon>Fungi</taxon>
        <taxon>Dikarya</taxon>
        <taxon>Ascomycota</taxon>
        <taxon>Pezizomycotina</taxon>
        <taxon>Sordariomycetes</taxon>
        <taxon>Hypocreomycetidae</taxon>
        <taxon>Hypocreales</taxon>
        <taxon>Nectriaceae</taxon>
        <taxon>Fusarium</taxon>
        <taxon>Fusarium concolor species complex</taxon>
    </lineage>
</organism>
<keyword evidence="4" id="KW-0328">Glycosyltransferase</keyword>
<feature type="compositionally biased region" description="Polar residues" evidence="12">
    <location>
        <begin position="14"/>
        <end position="44"/>
    </location>
</feature>
<evidence type="ECO:0000256" key="4">
    <source>
        <dbReference type="ARBA" id="ARBA00022676"/>
    </source>
</evidence>
<evidence type="ECO:0000313" key="16">
    <source>
        <dbReference type="Proteomes" id="UP000605986"/>
    </source>
</evidence>
<evidence type="ECO:0000259" key="14">
    <source>
        <dbReference type="Pfam" id="PF02434"/>
    </source>
</evidence>
<dbReference type="SUPFAM" id="SSF51905">
    <property type="entry name" value="FAD/NAD(P)-binding domain"/>
    <property type="match status" value="1"/>
</dbReference>
<dbReference type="Gene3D" id="3.90.550.50">
    <property type="match status" value="1"/>
</dbReference>
<evidence type="ECO:0000256" key="2">
    <source>
        <dbReference type="ARBA" id="ARBA00004606"/>
    </source>
</evidence>
<dbReference type="PANTHER" id="PTHR47470">
    <property type="entry name" value="CHOLESTEROL OXIDASE"/>
    <property type="match status" value="1"/>
</dbReference>